<evidence type="ECO:0000313" key="2">
    <source>
        <dbReference type="Proteomes" id="UP000500806"/>
    </source>
</evidence>
<evidence type="ECO:0008006" key="3">
    <source>
        <dbReference type="Google" id="ProtNLM"/>
    </source>
</evidence>
<proteinExistence type="predicted"/>
<dbReference type="InterPro" id="IPR032720">
    <property type="entry name" value="Cys_rich_CWC"/>
</dbReference>
<organism evidence="1 2">
    <name type="scientific">Polynucleobacter antarcticus</name>
    <dbReference type="NCBI Taxonomy" id="1743162"/>
    <lineage>
        <taxon>Bacteria</taxon>
        <taxon>Pseudomonadati</taxon>
        <taxon>Pseudomonadota</taxon>
        <taxon>Betaproteobacteria</taxon>
        <taxon>Burkholderiales</taxon>
        <taxon>Burkholderiaceae</taxon>
        <taxon>Polynucleobacter</taxon>
    </lineage>
</organism>
<dbReference type="Pfam" id="PF14375">
    <property type="entry name" value="Cys_rich_CWC"/>
    <property type="match status" value="1"/>
</dbReference>
<dbReference type="Proteomes" id="UP000500806">
    <property type="component" value="Chromosome"/>
</dbReference>
<keyword evidence="2" id="KW-1185">Reference proteome</keyword>
<evidence type="ECO:0000313" key="1">
    <source>
        <dbReference type="EMBL" id="QKM63520.1"/>
    </source>
</evidence>
<gene>
    <name evidence="1" type="ORF">DCO16_11015</name>
</gene>
<dbReference type="AlphaFoldDB" id="A0A6M9PKY4"/>
<protein>
    <recommendedName>
        <fullName evidence="3">Cysteine-rich CWC</fullName>
    </recommendedName>
</protein>
<sequence>MTMENTWAICPVCGKSNSCQIDQVNLGGTCWCFGILVDQEKLELILGNKAKDQCLCRDCLGKLSV</sequence>
<accession>A0A6M9PKY4</accession>
<dbReference type="KEGG" id="pani:DCO16_11015"/>
<name>A0A6M9PKY4_9BURK</name>
<reference evidence="1 2" key="1">
    <citation type="submission" date="2018-04" db="EMBL/GenBank/DDBJ databases">
        <title>Polynucleobacter sp. LimPoW16 genome.</title>
        <authorList>
            <person name="Hahn M.W."/>
        </authorList>
    </citation>
    <scope>NUCLEOTIDE SEQUENCE [LARGE SCALE GENOMIC DNA]</scope>
    <source>
        <strain evidence="1 2">LimPoW16</strain>
    </source>
</reference>
<dbReference type="RefSeq" id="WP_415836213.1">
    <property type="nucleotide sequence ID" value="NZ_CBCSCD010000002.1"/>
</dbReference>
<dbReference type="EMBL" id="CP028941">
    <property type="protein sequence ID" value="QKM63520.1"/>
    <property type="molecule type" value="Genomic_DNA"/>
</dbReference>